<accession>A0ACC0BTD6</accession>
<dbReference type="EMBL" id="CM044702">
    <property type="protein sequence ID" value="KAI5675950.1"/>
    <property type="molecule type" value="Genomic_DNA"/>
</dbReference>
<reference evidence="2" key="1">
    <citation type="journal article" date="2023" name="Nat. Plants">
        <title>Single-cell RNA sequencing provides a high-resolution roadmap for understanding the multicellular compartmentation of specialized metabolism.</title>
        <authorList>
            <person name="Sun S."/>
            <person name="Shen X."/>
            <person name="Li Y."/>
            <person name="Li Y."/>
            <person name="Wang S."/>
            <person name="Li R."/>
            <person name="Zhang H."/>
            <person name="Shen G."/>
            <person name="Guo B."/>
            <person name="Wei J."/>
            <person name="Xu J."/>
            <person name="St-Pierre B."/>
            <person name="Chen S."/>
            <person name="Sun C."/>
        </authorList>
    </citation>
    <scope>NUCLEOTIDE SEQUENCE [LARGE SCALE GENOMIC DNA]</scope>
</reference>
<evidence type="ECO:0000313" key="1">
    <source>
        <dbReference type="EMBL" id="KAI5675950.1"/>
    </source>
</evidence>
<name>A0ACC0BTD6_CATRO</name>
<dbReference type="Proteomes" id="UP001060085">
    <property type="component" value="Linkage Group LG02"/>
</dbReference>
<comment type="caution">
    <text evidence="1">The sequence shown here is derived from an EMBL/GenBank/DDBJ whole genome shotgun (WGS) entry which is preliminary data.</text>
</comment>
<keyword evidence="2" id="KW-1185">Reference proteome</keyword>
<sequence length="190" mass="21099">MPNSDHEQDLLPEVGQPTADSRCIGNKRREDITSATTNYWNNSRVVELCPFLERFDTRVELTSTVVVVLVYASTKKGELLPFDPEQGCIRQGPTTGVHNVEAISIIEARLTAIIEQKLGNLTTRSSSKPNQMVLLCDSTTGGIQIMNAESTESSPTDQGKSRRVDDEVYECNKQQNEYHQSCPKESGSLH</sequence>
<proteinExistence type="predicted"/>
<gene>
    <name evidence="1" type="ORF">M9H77_06900</name>
</gene>
<evidence type="ECO:0000313" key="2">
    <source>
        <dbReference type="Proteomes" id="UP001060085"/>
    </source>
</evidence>
<organism evidence="1 2">
    <name type="scientific">Catharanthus roseus</name>
    <name type="common">Madagascar periwinkle</name>
    <name type="synonym">Vinca rosea</name>
    <dbReference type="NCBI Taxonomy" id="4058"/>
    <lineage>
        <taxon>Eukaryota</taxon>
        <taxon>Viridiplantae</taxon>
        <taxon>Streptophyta</taxon>
        <taxon>Embryophyta</taxon>
        <taxon>Tracheophyta</taxon>
        <taxon>Spermatophyta</taxon>
        <taxon>Magnoliopsida</taxon>
        <taxon>eudicotyledons</taxon>
        <taxon>Gunneridae</taxon>
        <taxon>Pentapetalae</taxon>
        <taxon>asterids</taxon>
        <taxon>lamiids</taxon>
        <taxon>Gentianales</taxon>
        <taxon>Apocynaceae</taxon>
        <taxon>Rauvolfioideae</taxon>
        <taxon>Vinceae</taxon>
        <taxon>Catharanthinae</taxon>
        <taxon>Catharanthus</taxon>
    </lineage>
</organism>
<protein>
    <submittedName>
        <fullName evidence="1">Uncharacterized protein</fullName>
    </submittedName>
</protein>